<protein>
    <submittedName>
        <fullName evidence="1">Uncharacterized protein</fullName>
    </submittedName>
</protein>
<comment type="caution">
    <text evidence="1">The sequence shown here is derived from an EMBL/GenBank/DDBJ whole genome shotgun (WGS) entry which is preliminary data.</text>
</comment>
<dbReference type="AlphaFoldDB" id="A0A328CWN1"/>
<name>A0A328CWN1_9ASTE</name>
<keyword evidence="2" id="KW-1185">Reference proteome</keyword>
<evidence type="ECO:0000313" key="2">
    <source>
        <dbReference type="Proteomes" id="UP000249390"/>
    </source>
</evidence>
<dbReference type="EMBL" id="NQVE01000215">
    <property type="protein sequence ID" value="RAL37822.1"/>
    <property type="molecule type" value="Genomic_DNA"/>
</dbReference>
<evidence type="ECO:0000313" key="1">
    <source>
        <dbReference type="EMBL" id="RAL37822.1"/>
    </source>
</evidence>
<sequence>MRRLFVSHGQNFQISLLQLQPPQAPEFGQLQFNVLLLRREHSSAGSATPRAPAQEGERRKGRGEWCGWLARKSRAAR</sequence>
<proteinExistence type="predicted"/>
<gene>
    <name evidence="1" type="ORF">DM860_000516</name>
</gene>
<dbReference type="Proteomes" id="UP000249390">
    <property type="component" value="Unassembled WGS sequence"/>
</dbReference>
<organism evidence="1 2">
    <name type="scientific">Cuscuta australis</name>
    <dbReference type="NCBI Taxonomy" id="267555"/>
    <lineage>
        <taxon>Eukaryota</taxon>
        <taxon>Viridiplantae</taxon>
        <taxon>Streptophyta</taxon>
        <taxon>Embryophyta</taxon>
        <taxon>Tracheophyta</taxon>
        <taxon>Spermatophyta</taxon>
        <taxon>Magnoliopsida</taxon>
        <taxon>eudicotyledons</taxon>
        <taxon>Gunneridae</taxon>
        <taxon>Pentapetalae</taxon>
        <taxon>asterids</taxon>
        <taxon>lamiids</taxon>
        <taxon>Solanales</taxon>
        <taxon>Convolvulaceae</taxon>
        <taxon>Cuscuteae</taxon>
        <taxon>Cuscuta</taxon>
        <taxon>Cuscuta subgen. Grammica</taxon>
        <taxon>Cuscuta sect. Cleistogrammica</taxon>
    </lineage>
</organism>
<reference evidence="1 2" key="1">
    <citation type="submission" date="2018-06" db="EMBL/GenBank/DDBJ databases">
        <title>The Genome of Cuscuta australis (Dodder) Provides Insight into the Evolution of Plant Parasitism.</title>
        <authorList>
            <person name="Liu H."/>
        </authorList>
    </citation>
    <scope>NUCLEOTIDE SEQUENCE [LARGE SCALE GENOMIC DNA]</scope>
    <source>
        <strain evidence="2">cv. Yunnan</strain>
        <tissue evidence="1">Vines</tissue>
    </source>
</reference>
<accession>A0A328CWN1</accession>